<feature type="transmembrane region" description="Helical" evidence="1">
    <location>
        <begin position="12"/>
        <end position="33"/>
    </location>
</feature>
<evidence type="ECO:0000313" key="3">
    <source>
        <dbReference type="Proteomes" id="UP000615755"/>
    </source>
</evidence>
<keyword evidence="1" id="KW-0472">Membrane</keyword>
<accession>A0ABR9EEG5</accession>
<feature type="transmembrane region" description="Helical" evidence="1">
    <location>
        <begin position="71"/>
        <end position="93"/>
    </location>
</feature>
<keyword evidence="1" id="KW-0812">Transmembrane</keyword>
<feature type="transmembrane region" description="Helical" evidence="1">
    <location>
        <begin position="99"/>
        <end position="117"/>
    </location>
</feature>
<keyword evidence="3" id="KW-1185">Reference proteome</keyword>
<evidence type="ECO:0008006" key="4">
    <source>
        <dbReference type="Google" id="ProtNLM"/>
    </source>
</evidence>
<organism evidence="2 3">
    <name type="scientific">Pseudoalteromonas aurantia 208</name>
    <dbReference type="NCBI Taxonomy" id="1314867"/>
    <lineage>
        <taxon>Bacteria</taxon>
        <taxon>Pseudomonadati</taxon>
        <taxon>Pseudomonadota</taxon>
        <taxon>Gammaproteobacteria</taxon>
        <taxon>Alteromonadales</taxon>
        <taxon>Pseudoalteromonadaceae</taxon>
        <taxon>Pseudoalteromonas</taxon>
    </lineage>
</organism>
<evidence type="ECO:0000256" key="1">
    <source>
        <dbReference type="SAM" id="Phobius"/>
    </source>
</evidence>
<protein>
    <recommendedName>
        <fullName evidence="4">MerC domain-containing protein</fullName>
    </recommendedName>
</protein>
<evidence type="ECO:0000313" key="2">
    <source>
        <dbReference type="EMBL" id="MBE0368794.1"/>
    </source>
</evidence>
<dbReference type="RefSeq" id="WP_192508018.1">
    <property type="nucleotide sequence ID" value="NZ_AQGV01000012.1"/>
</dbReference>
<reference evidence="2 3" key="1">
    <citation type="submission" date="2015-03" db="EMBL/GenBank/DDBJ databases">
        <title>Genome sequence of Pseudoalteromonas aurantia.</title>
        <authorList>
            <person name="Xie B.-B."/>
            <person name="Rong J.-C."/>
            <person name="Qin Q.-L."/>
            <person name="Zhang Y.-Z."/>
        </authorList>
    </citation>
    <scope>NUCLEOTIDE SEQUENCE [LARGE SCALE GENOMIC DNA]</scope>
    <source>
        <strain evidence="2 3">208</strain>
    </source>
</reference>
<sequence>MKYTQKRMDQAAIGVSMLCIAHCIFLPLLLVLIPSIGLGFLADEAVHQYLVCGALVISFVALSIGCKRHRAWHVLIVGLTGLSCLVFAVVFGHDVLGEMMERVVTLIGSGLIIACHIRNYRLCAKVPCT</sequence>
<comment type="caution">
    <text evidence="2">The sequence shown here is derived from an EMBL/GenBank/DDBJ whole genome shotgun (WGS) entry which is preliminary data.</text>
</comment>
<gene>
    <name evidence="2" type="ORF">PAUR_a2497</name>
</gene>
<dbReference type="InterPro" id="IPR004891">
    <property type="entry name" value="Mercury-R_MerC"/>
</dbReference>
<dbReference type="EMBL" id="AQGV01000012">
    <property type="protein sequence ID" value="MBE0368794.1"/>
    <property type="molecule type" value="Genomic_DNA"/>
</dbReference>
<dbReference type="Pfam" id="PF03203">
    <property type="entry name" value="MerC"/>
    <property type="match status" value="1"/>
</dbReference>
<keyword evidence="1" id="KW-1133">Transmembrane helix</keyword>
<feature type="transmembrane region" description="Helical" evidence="1">
    <location>
        <begin position="45"/>
        <end position="64"/>
    </location>
</feature>
<proteinExistence type="predicted"/>
<name>A0ABR9EEG5_9GAMM</name>
<dbReference type="Proteomes" id="UP000615755">
    <property type="component" value="Unassembled WGS sequence"/>
</dbReference>